<dbReference type="InterPro" id="IPR008962">
    <property type="entry name" value="PapD-like_sf"/>
</dbReference>
<organism evidence="5 6">
    <name type="scientific">Tripterygium wilfordii</name>
    <name type="common">Thunder God vine</name>
    <dbReference type="NCBI Taxonomy" id="458696"/>
    <lineage>
        <taxon>Eukaryota</taxon>
        <taxon>Viridiplantae</taxon>
        <taxon>Streptophyta</taxon>
        <taxon>Embryophyta</taxon>
        <taxon>Tracheophyta</taxon>
        <taxon>Spermatophyta</taxon>
        <taxon>Magnoliopsida</taxon>
        <taxon>eudicotyledons</taxon>
        <taxon>Gunneridae</taxon>
        <taxon>Pentapetalae</taxon>
        <taxon>rosids</taxon>
        <taxon>fabids</taxon>
        <taxon>Celastrales</taxon>
        <taxon>Celastraceae</taxon>
        <taxon>Tripterygium</taxon>
    </lineage>
</organism>
<keyword evidence="3" id="KW-0812">Transmembrane</keyword>
<sequence length="362" mass="40649">MSAQLLEIQPCELKFIFELKKQSSCLVRLTNNSYQTVAFKVKTTSPKKYSVRPNVGIVMPKSTCDFTVTMQAQKVAPPDIVCKDKFLIQSTVVPDKTTEEDITASLFAKGDGNYIEESKLRVVLVNPPHSPVLSTINGTLKQGSVYEAFTLKDHILSGVENLTELHHVRQVIGDVETKVVQTEKLNPAMDTELKPEKDTEKKEVANDAGLKLNKDVSVTNIKDLKPAVDSDFTGKKDVISDTELKTLKDMDFRPTIDAEFRTATYTEFKTAKIVEELNLAEDIEEMKLKLSKLESKLNEAEATISKLTDERRLSIQNRKVLEEELEILRRGTSLRKVQVGFPLLFVCMVALINLVVGYLLHC</sequence>
<feature type="coiled-coil region" evidence="2">
    <location>
        <begin position="276"/>
        <end position="324"/>
    </location>
</feature>
<dbReference type="FunCoup" id="A0A7J7D2L3">
    <property type="interactions" value="3085"/>
</dbReference>
<dbReference type="InterPro" id="IPR013783">
    <property type="entry name" value="Ig-like_fold"/>
</dbReference>
<feature type="transmembrane region" description="Helical" evidence="3">
    <location>
        <begin position="339"/>
        <end position="360"/>
    </location>
</feature>
<dbReference type="PANTHER" id="PTHR10809">
    <property type="entry name" value="VESICLE-ASSOCIATED MEMBRANE PROTEIN-ASSOCIATED PROTEIN"/>
    <property type="match status" value="1"/>
</dbReference>
<feature type="domain" description="MSP" evidence="4">
    <location>
        <begin position="5"/>
        <end position="125"/>
    </location>
</feature>
<dbReference type="GO" id="GO:0090158">
    <property type="term" value="P:endoplasmic reticulum membrane organization"/>
    <property type="evidence" value="ECO:0007669"/>
    <property type="project" value="TreeGrafter"/>
</dbReference>
<evidence type="ECO:0000313" key="6">
    <source>
        <dbReference type="Proteomes" id="UP000593562"/>
    </source>
</evidence>
<dbReference type="GO" id="GO:0005789">
    <property type="term" value="C:endoplasmic reticulum membrane"/>
    <property type="evidence" value="ECO:0007669"/>
    <property type="project" value="InterPro"/>
</dbReference>
<dbReference type="PROSITE" id="PS50202">
    <property type="entry name" value="MSP"/>
    <property type="match status" value="1"/>
</dbReference>
<keyword evidence="2" id="KW-0175">Coiled coil</keyword>
<dbReference type="Proteomes" id="UP000593562">
    <property type="component" value="Unassembled WGS sequence"/>
</dbReference>
<dbReference type="Gene3D" id="2.60.40.10">
    <property type="entry name" value="Immunoglobulins"/>
    <property type="match status" value="1"/>
</dbReference>
<evidence type="ECO:0000259" key="4">
    <source>
        <dbReference type="PROSITE" id="PS50202"/>
    </source>
</evidence>
<evidence type="ECO:0000256" key="1">
    <source>
        <dbReference type="ARBA" id="ARBA00008932"/>
    </source>
</evidence>
<protein>
    <recommendedName>
        <fullName evidence="4">MSP domain-containing protein</fullName>
    </recommendedName>
</protein>
<dbReference type="FunFam" id="2.60.40.10:FF:000813">
    <property type="entry name" value="Vesicle-associated protein 1-1"/>
    <property type="match status" value="1"/>
</dbReference>
<name>A0A7J7D2L3_TRIWF</name>
<evidence type="ECO:0000256" key="3">
    <source>
        <dbReference type="SAM" id="Phobius"/>
    </source>
</evidence>
<reference evidence="5 6" key="1">
    <citation type="journal article" date="2020" name="Nat. Commun.">
        <title>Genome of Tripterygium wilfordii and identification of cytochrome P450 involved in triptolide biosynthesis.</title>
        <authorList>
            <person name="Tu L."/>
            <person name="Su P."/>
            <person name="Zhang Z."/>
            <person name="Gao L."/>
            <person name="Wang J."/>
            <person name="Hu T."/>
            <person name="Zhou J."/>
            <person name="Zhang Y."/>
            <person name="Zhao Y."/>
            <person name="Liu Y."/>
            <person name="Song Y."/>
            <person name="Tong Y."/>
            <person name="Lu Y."/>
            <person name="Yang J."/>
            <person name="Xu C."/>
            <person name="Jia M."/>
            <person name="Peters R.J."/>
            <person name="Huang L."/>
            <person name="Gao W."/>
        </authorList>
    </citation>
    <scope>NUCLEOTIDE SEQUENCE [LARGE SCALE GENOMIC DNA]</scope>
    <source>
        <strain evidence="6">cv. XIE 37</strain>
        <tissue evidence="5">Leaf</tissue>
    </source>
</reference>
<dbReference type="GO" id="GO:0005886">
    <property type="term" value="C:plasma membrane"/>
    <property type="evidence" value="ECO:0007669"/>
    <property type="project" value="TreeGrafter"/>
</dbReference>
<dbReference type="GO" id="GO:0061817">
    <property type="term" value="P:endoplasmic reticulum-plasma membrane tethering"/>
    <property type="evidence" value="ECO:0007669"/>
    <property type="project" value="TreeGrafter"/>
</dbReference>
<dbReference type="SUPFAM" id="SSF49354">
    <property type="entry name" value="PapD-like"/>
    <property type="match status" value="1"/>
</dbReference>
<dbReference type="EMBL" id="JAAARO010000011">
    <property type="protein sequence ID" value="KAF5740571.1"/>
    <property type="molecule type" value="Genomic_DNA"/>
</dbReference>
<accession>A0A7J7D2L3</accession>
<evidence type="ECO:0000256" key="2">
    <source>
        <dbReference type="SAM" id="Coils"/>
    </source>
</evidence>
<dbReference type="PIRSF" id="PIRSF019693">
    <property type="entry name" value="VAMP-associated"/>
    <property type="match status" value="1"/>
</dbReference>
<dbReference type="AlphaFoldDB" id="A0A7J7D2L3"/>
<gene>
    <name evidence="5" type="ORF">HS088_TW11G00645</name>
</gene>
<dbReference type="OrthoDB" id="264603at2759"/>
<dbReference type="PANTHER" id="PTHR10809:SF45">
    <property type="entry name" value="VESICLE-ASSOCIATED PROTEIN 2-2"/>
    <property type="match status" value="1"/>
</dbReference>
<evidence type="ECO:0000313" key="5">
    <source>
        <dbReference type="EMBL" id="KAF5740571.1"/>
    </source>
</evidence>
<keyword evidence="3" id="KW-1133">Transmembrane helix</keyword>
<keyword evidence="6" id="KW-1185">Reference proteome</keyword>
<proteinExistence type="inferred from homology"/>
<comment type="caution">
    <text evidence="5">The sequence shown here is derived from an EMBL/GenBank/DDBJ whole genome shotgun (WGS) entry which is preliminary data.</text>
</comment>
<keyword evidence="3" id="KW-0472">Membrane</keyword>
<comment type="similarity">
    <text evidence="1">Belongs to the VAMP-associated protein (VAP) (TC 9.B.17) family.</text>
</comment>
<dbReference type="InterPro" id="IPR016763">
    <property type="entry name" value="VAP"/>
</dbReference>
<dbReference type="InterPro" id="IPR000535">
    <property type="entry name" value="MSP_dom"/>
</dbReference>
<dbReference type="Pfam" id="PF00635">
    <property type="entry name" value="Motile_Sperm"/>
    <property type="match status" value="1"/>
</dbReference>
<dbReference type="InParanoid" id="A0A7J7D2L3"/>